<protein>
    <submittedName>
        <fullName evidence="2">Uncharacterized protein</fullName>
    </submittedName>
</protein>
<accession>N1PY02</accession>
<organism evidence="2 3">
    <name type="scientific">Dothistroma septosporum (strain NZE10 / CBS 128990)</name>
    <name type="common">Red band needle blight fungus</name>
    <name type="synonym">Mycosphaerella pini</name>
    <dbReference type="NCBI Taxonomy" id="675120"/>
    <lineage>
        <taxon>Eukaryota</taxon>
        <taxon>Fungi</taxon>
        <taxon>Dikarya</taxon>
        <taxon>Ascomycota</taxon>
        <taxon>Pezizomycotina</taxon>
        <taxon>Dothideomycetes</taxon>
        <taxon>Dothideomycetidae</taxon>
        <taxon>Mycosphaerellales</taxon>
        <taxon>Mycosphaerellaceae</taxon>
        <taxon>Dothistroma</taxon>
    </lineage>
</organism>
<dbReference type="OrthoDB" id="426718at2759"/>
<dbReference type="Pfam" id="PF11913">
    <property type="entry name" value="DUF3431"/>
    <property type="match status" value="1"/>
</dbReference>
<evidence type="ECO:0000313" key="3">
    <source>
        <dbReference type="Proteomes" id="UP000016933"/>
    </source>
</evidence>
<sequence>MVFRRFLPFFLAAGIATILVFTILQGKDVGIPWQIIGLGDSRGPTEEQIKSGKNILPDLRVGNKQEYADFMGNNGNGSGRDWKTFQEPNVENERFYPIGKTKPKGEKYTKGLIMPKMKREDTTWVEEELGDMVDEGVLKSYIYAVDDPSAELRVSKNKGHEVMVYLSYIIDNYESLPDVSIFMHAHRFAWHNNELLNTDAAAMVRALSPERVTREGYMNLRCHWDPGCPAWLHPGSTQKNRDKQEEVILADSWSQLFPLDPIPTVLAQPCCAQFAVSRERILETNKMRYIYMRDWVTRTQLSDYLSGRVFEYIWQFIFSKTAIHCPSMSACYCDGYGICFPSAEAFDEWFKLKYEKGKVQEELRIWKGKAENIETLHKSDSKGRIMEEAALEVPEVGMDRELEGLIEKMENEMERRLREAKERGRDPEMRAKASGRKWRKGDGY</sequence>
<keyword evidence="3" id="KW-1185">Reference proteome</keyword>
<dbReference type="eggNOG" id="ENOG502RYM3">
    <property type="taxonomic scope" value="Eukaryota"/>
</dbReference>
<name>N1PY02_DOTSN</name>
<feature type="compositionally biased region" description="Basic residues" evidence="1">
    <location>
        <begin position="433"/>
        <end position="444"/>
    </location>
</feature>
<evidence type="ECO:0000256" key="1">
    <source>
        <dbReference type="SAM" id="MobiDB-lite"/>
    </source>
</evidence>
<dbReference type="PANTHER" id="PTHR37490">
    <property type="entry name" value="EXPRESSED PROTEIN"/>
    <property type="match status" value="1"/>
</dbReference>
<dbReference type="STRING" id="675120.N1PY02"/>
<gene>
    <name evidence="2" type="ORF">DOTSEDRAFT_67456</name>
</gene>
<reference evidence="3" key="1">
    <citation type="journal article" date="2012" name="PLoS Genet.">
        <title>The genomes of the fungal plant pathogens Cladosporium fulvum and Dothistroma septosporum reveal adaptation to different hosts and lifestyles but also signatures of common ancestry.</title>
        <authorList>
            <person name="de Wit P.J.G.M."/>
            <person name="van der Burgt A."/>
            <person name="Oekmen B."/>
            <person name="Stergiopoulos I."/>
            <person name="Abd-Elsalam K.A."/>
            <person name="Aerts A.L."/>
            <person name="Bahkali A.H."/>
            <person name="Beenen H.G."/>
            <person name="Chettri P."/>
            <person name="Cox M.P."/>
            <person name="Datema E."/>
            <person name="de Vries R.P."/>
            <person name="Dhillon B."/>
            <person name="Ganley A.R."/>
            <person name="Griffiths S.A."/>
            <person name="Guo Y."/>
            <person name="Hamelin R.C."/>
            <person name="Henrissat B."/>
            <person name="Kabir M.S."/>
            <person name="Jashni M.K."/>
            <person name="Kema G."/>
            <person name="Klaubauf S."/>
            <person name="Lapidus A."/>
            <person name="Levasseur A."/>
            <person name="Lindquist E."/>
            <person name="Mehrabi R."/>
            <person name="Ohm R.A."/>
            <person name="Owen T.J."/>
            <person name="Salamov A."/>
            <person name="Schwelm A."/>
            <person name="Schijlen E."/>
            <person name="Sun H."/>
            <person name="van den Burg H.A."/>
            <person name="van Ham R.C.H.J."/>
            <person name="Zhang S."/>
            <person name="Goodwin S.B."/>
            <person name="Grigoriev I.V."/>
            <person name="Collemare J."/>
            <person name="Bradshaw R.E."/>
        </authorList>
    </citation>
    <scope>NUCLEOTIDE SEQUENCE [LARGE SCALE GENOMIC DNA]</scope>
    <source>
        <strain evidence="3">NZE10 / CBS 128990</strain>
    </source>
</reference>
<dbReference type="InterPro" id="IPR021838">
    <property type="entry name" value="DUF3431"/>
</dbReference>
<feature type="region of interest" description="Disordered" evidence="1">
    <location>
        <begin position="416"/>
        <end position="444"/>
    </location>
</feature>
<dbReference type="AlphaFoldDB" id="N1PY02"/>
<proteinExistence type="predicted"/>
<evidence type="ECO:0000313" key="2">
    <source>
        <dbReference type="EMBL" id="EME48406.1"/>
    </source>
</evidence>
<dbReference type="OMA" id="SWIIDNY"/>
<dbReference type="Proteomes" id="UP000016933">
    <property type="component" value="Unassembled WGS sequence"/>
</dbReference>
<dbReference type="PANTHER" id="PTHR37490:SF3">
    <property type="entry name" value="DUF3431 DOMAIN CONTAINING PROTEIN"/>
    <property type="match status" value="1"/>
</dbReference>
<reference evidence="2 3" key="2">
    <citation type="journal article" date="2012" name="PLoS Pathog.">
        <title>Diverse lifestyles and strategies of plant pathogenesis encoded in the genomes of eighteen Dothideomycetes fungi.</title>
        <authorList>
            <person name="Ohm R.A."/>
            <person name="Feau N."/>
            <person name="Henrissat B."/>
            <person name="Schoch C.L."/>
            <person name="Horwitz B.A."/>
            <person name="Barry K.W."/>
            <person name="Condon B.J."/>
            <person name="Copeland A.C."/>
            <person name="Dhillon B."/>
            <person name="Glaser F."/>
            <person name="Hesse C.N."/>
            <person name="Kosti I."/>
            <person name="LaButti K."/>
            <person name="Lindquist E.A."/>
            <person name="Lucas S."/>
            <person name="Salamov A.A."/>
            <person name="Bradshaw R.E."/>
            <person name="Ciuffetti L."/>
            <person name="Hamelin R.C."/>
            <person name="Kema G.H.J."/>
            <person name="Lawrence C."/>
            <person name="Scott J.A."/>
            <person name="Spatafora J.W."/>
            <person name="Turgeon B.G."/>
            <person name="de Wit P.J.G.M."/>
            <person name="Zhong S."/>
            <person name="Goodwin S.B."/>
            <person name="Grigoriev I.V."/>
        </authorList>
    </citation>
    <scope>NUCLEOTIDE SEQUENCE [LARGE SCALE GENOMIC DNA]</scope>
    <source>
        <strain evidence="3">NZE10 / CBS 128990</strain>
    </source>
</reference>
<dbReference type="EMBL" id="KB446535">
    <property type="protein sequence ID" value="EME48406.1"/>
    <property type="molecule type" value="Genomic_DNA"/>
</dbReference>
<feature type="compositionally biased region" description="Basic and acidic residues" evidence="1">
    <location>
        <begin position="416"/>
        <end position="431"/>
    </location>
</feature>
<dbReference type="HOGENOM" id="CLU_031559_1_2_1"/>